<proteinExistence type="inferred from homology"/>
<dbReference type="CDD" id="cd02128">
    <property type="entry name" value="PA_TfR"/>
    <property type="match status" value="1"/>
</dbReference>
<evidence type="ECO:0000259" key="16">
    <source>
        <dbReference type="Pfam" id="PF02225"/>
    </source>
</evidence>
<dbReference type="Gene3D" id="1.20.930.40">
    <property type="entry name" value="Transferrin receptor-like, dimerisation domain"/>
    <property type="match status" value="1"/>
</dbReference>
<dbReference type="GO" id="GO:0004998">
    <property type="term" value="F:transferrin receptor activity"/>
    <property type="evidence" value="ECO:0007669"/>
    <property type="project" value="UniProtKB-UniRule"/>
</dbReference>
<evidence type="ECO:0000256" key="10">
    <source>
        <dbReference type="ARBA" id="ARBA00023139"/>
    </source>
</evidence>
<evidence type="ECO:0000313" key="20">
    <source>
        <dbReference type="Proteomes" id="UP001142489"/>
    </source>
</evidence>
<evidence type="ECO:0000256" key="5">
    <source>
        <dbReference type="ARBA" id="ARBA00022583"/>
    </source>
</evidence>
<evidence type="ECO:0000256" key="14">
    <source>
        <dbReference type="ARBA" id="ARBA00023288"/>
    </source>
</evidence>
<keyword evidence="14 15" id="KW-0449">Lipoprotein</keyword>
<dbReference type="InterPro" id="IPR039373">
    <property type="entry name" value="Peptidase_M28B"/>
</dbReference>
<keyword evidence="9 15" id="KW-0472">Membrane</keyword>
<comment type="similarity">
    <text evidence="1 15">Belongs to the peptidase M28 family. M28B subfamily.</text>
</comment>
<dbReference type="InterPro" id="IPR003137">
    <property type="entry name" value="PA_domain"/>
</dbReference>
<evidence type="ECO:0000259" key="18">
    <source>
        <dbReference type="Pfam" id="PF04389"/>
    </source>
</evidence>
<dbReference type="InterPro" id="IPR036757">
    <property type="entry name" value="TFR-like_dimer_dom_sf"/>
</dbReference>
<evidence type="ECO:0000256" key="7">
    <source>
        <dbReference type="ARBA" id="ARBA00022968"/>
    </source>
</evidence>
<dbReference type="OrthoDB" id="5841748at2759"/>
<evidence type="ECO:0000256" key="12">
    <source>
        <dbReference type="ARBA" id="ARBA00023170"/>
    </source>
</evidence>
<comment type="subunit">
    <text evidence="15">Homodimer; disulfide-linked.</text>
</comment>
<evidence type="ECO:0000256" key="1">
    <source>
        <dbReference type="ARBA" id="ARBA00005634"/>
    </source>
</evidence>
<keyword evidence="5 15" id="KW-0254">Endocytosis</keyword>
<comment type="caution">
    <text evidence="19">The sequence shown here is derived from an EMBL/GenBank/DDBJ whole genome shotgun (WGS) entry which is preliminary data.</text>
</comment>
<evidence type="ECO:0000256" key="8">
    <source>
        <dbReference type="ARBA" id="ARBA00022989"/>
    </source>
</evidence>
<name>A0A9Q0XRS8_9SAUR</name>
<gene>
    <name evidence="19" type="ORF">JRQ81_017667</name>
</gene>
<protein>
    <recommendedName>
        <fullName evidence="2 15">Transferrin receptor protein 1</fullName>
    </recommendedName>
</protein>
<keyword evidence="3 15" id="KW-1003">Cell membrane</keyword>
<dbReference type="InterPro" id="IPR037324">
    <property type="entry name" value="TfR1/2_PA"/>
</dbReference>
<dbReference type="InterPro" id="IPR007484">
    <property type="entry name" value="Peptidase_M28"/>
</dbReference>
<dbReference type="Pfam" id="PF04389">
    <property type="entry name" value="Peptidase_M28"/>
    <property type="match status" value="1"/>
</dbReference>
<dbReference type="GO" id="GO:0009897">
    <property type="term" value="C:external side of plasma membrane"/>
    <property type="evidence" value="ECO:0007669"/>
    <property type="project" value="TreeGrafter"/>
</dbReference>
<evidence type="ECO:0000259" key="17">
    <source>
        <dbReference type="Pfam" id="PF04253"/>
    </source>
</evidence>
<dbReference type="GO" id="GO:0033572">
    <property type="term" value="P:transferrin transport"/>
    <property type="evidence" value="ECO:0007669"/>
    <property type="project" value="UniProtKB-UniRule"/>
</dbReference>
<evidence type="ECO:0000256" key="4">
    <source>
        <dbReference type="ARBA" id="ARBA00022553"/>
    </source>
</evidence>
<evidence type="ECO:0000256" key="6">
    <source>
        <dbReference type="ARBA" id="ARBA00022692"/>
    </source>
</evidence>
<evidence type="ECO:0000313" key="19">
    <source>
        <dbReference type="EMBL" id="KAJ7324647.1"/>
    </source>
</evidence>
<keyword evidence="12 15" id="KW-0675">Receptor</keyword>
<dbReference type="SUPFAM" id="SSF47672">
    <property type="entry name" value="Transferrin receptor-like dimerisation domain"/>
    <property type="match status" value="1"/>
</dbReference>
<comment type="subcellular location">
    <subcellularLocation>
        <location evidence="15">Cell membrane</location>
        <topology evidence="15">Single-pass type II membrane protein</topology>
    </subcellularLocation>
    <subcellularLocation>
        <location evidence="15">Melanosome</location>
    </subcellularLocation>
</comment>
<dbReference type="Gene3D" id="3.50.30.30">
    <property type="match status" value="1"/>
</dbReference>
<dbReference type="PANTHER" id="PTHR10404">
    <property type="entry name" value="N-ACETYLATED-ALPHA-LINKED ACIDIC DIPEPTIDASE"/>
    <property type="match status" value="1"/>
</dbReference>
<evidence type="ECO:0000256" key="13">
    <source>
        <dbReference type="ARBA" id="ARBA00023180"/>
    </source>
</evidence>
<keyword evidence="13 15" id="KW-0325">Glycoprotein</keyword>
<keyword evidence="10 15" id="KW-0564">Palmitate</keyword>
<feature type="domain" description="Transferrin receptor-like dimerisation" evidence="17">
    <location>
        <begin position="645"/>
        <end position="756"/>
    </location>
</feature>
<feature type="domain" description="PA" evidence="16">
    <location>
        <begin position="232"/>
        <end position="298"/>
    </location>
</feature>
<dbReference type="Pfam" id="PF02225">
    <property type="entry name" value="PA"/>
    <property type="match status" value="1"/>
</dbReference>
<keyword evidence="6 15" id="KW-0812">Transmembrane</keyword>
<feature type="domain" description="Peptidase M28" evidence="18">
    <location>
        <begin position="394"/>
        <end position="579"/>
    </location>
</feature>
<dbReference type="InterPro" id="IPR007365">
    <property type="entry name" value="TFR-like_dimer_dom"/>
</dbReference>
<keyword evidence="11" id="KW-1015">Disulfide bond</keyword>
<dbReference type="EMBL" id="JAPFRF010000008">
    <property type="protein sequence ID" value="KAJ7324647.1"/>
    <property type="molecule type" value="Genomic_DNA"/>
</dbReference>
<dbReference type="SUPFAM" id="SSF53187">
    <property type="entry name" value="Zn-dependent exopeptidases"/>
    <property type="match status" value="1"/>
</dbReference>
<evidence type="ECO:0000256" key="3">
    <source>
        <dbReference type="ARBA" id="ARBA00022475"/>
    </source>
</evidence>
<dbReference type="GO" id="GO:0042470">
    <property type="term" value="C:melanosome"/>
    <property type="evidence" value="ECO:0007669"/>
    <property type="project" value="UniProtKB-SubCell"/>
</dbReference>
<dbReference type="SUPFAM" id="SSF52025">
    <property type="entry name" value="PA domain"/>
    <property type="match status" value="1"/>
</dbReference>
<evidence type="ECO:0000256" key="2">
    <source>
        <dbReference type="ARBA" id="ARBA00016899"/>
    </source>
</evidence>
<sequence>MDHARKAISNMFGGEPLSYTRFSLARQPDGDNSHVEMKLSTDYEEGGGENGSIDHLHTRTAAPRRNNRQLCYLALGIALFFLIGFLMGYVSYHGRRRAPGECRNAGTDMPLFSEHKNDYQEDEAPTQELVLYWGDLKEKLSQKLNAAAFENDIRKFSASSREAGSPGDEILANDIHMQLQKYKLDKVWNDEHYVTLQVPGSAPNEVFIDGPRELLETPKGYVAYSKSAEVSGKPVYGNYGREEDFRELFKGNGSLAGTVMLFRAGEITFAEKVANAQKRGALGVLIYPDPADYPGLESADGLFGHAHLGTGDPFTPGFPSFNHTQFPPAKSSGLPVIPVQTISSAAASKLFRLMNGPDCQPPWKGNVPAKCGLEPGRNVTLRVNNEFVERKLLNIFGVIKGVEEQDRYIVIGAQRDAWGPGTVKAGVGTALLLTLAGVLSDMVQTDGYKPRRSIVFASWSAGDFGAVGATEWLEGYTASLHLKAFAYINLDAAVAGSQDFKFSGSPMLKSLLKEAISGIQLPLVNLANTLAQKEVPFRMDDASFPFLSYSGIPAISFGFHSGRKSYPYLGTTADNMDSLLSTFGNSVAALEKTMRAAAEVAGRMALRMTHDHELYLDYKSYDDKMRSFVSSMVPYRRELQSMGLSLTWLFVARGDFSRATKALDQDVMKTDLENKVACRALNDRIMKVEYHFLSPYVSPKDSPLRHIFFGSGSHTVQALLDHLQLRKTDPSAFNETVFKNQLALITWTIQGAANAISGDIWNIDNEF</sequence>
<keyword evidence="4" id="KW-0597">Phosphoprotein</keyword>
<evidence type="ECO:0000256" key="11">
    <source>
        <dbReference type="ARBA" id="ARBA00023157"/>
    </source>
</evidence>
<dbReference type="InterPro" id="IPR046450">
    <property type="entry name" value="PA_dom_sf"/>
</dbReference>
<dbReference type="Pfam" id="PF04253">
    <property type="entry name" value="TFR_dimer"/>
    <property type="match status" value="1"/>
</dbReference>
<organism evidence="19 20">
    <name type="scientific">Phrynocephalus forsythii</name>
    <dbReference type="NCBI Taxonomy" id="171643"/>
    <lineage>
        <taxon>Eukaryota</taxon>
        <taxon>Metazoa</taxon>
        <taxon>Chordata</taxon>
        <taxon>Craniata</taxon>
        <taxon>Vertebrata</taxon>
        <taxon>Euteleostomi</taxon>
        <taxon>Lepidosauria</taxon>
        <taxon>Squamata</taxon>
        <taxon>Bifurcata</taxon>
        <taxon>Unidentata</taxon>
        <taxon>Episquamata</taxon>
        <taxon>Toxicofera</taxon>
        <taxon>Iguania</taxon>
        <taxon>Acrodonta</taxon>
        <taxon>Agamidae</taxon>
        <taxon>Agaminae</taxon>
        <taxon>Phrynocephalus</taxon>
    </lineage>
</organism>
<dbReference type="AlphaFoldDB" id="A0A9Q0XRS8"/>
<feature type="transmembrane region" description="Helical" evidence="15">
    <location>
        <begin position="70"/>
        <end position="92"/>
    </location>
</feature>
<evidence type="ECO:0000256" key="9">
    <source>
        <dbReference type="ARBA" id="ARBA00023136"/>
    </source>
</evidence>
<keyword evidence="8 15" id="KW-1133">Transmembrane helix</keyword>
<dbReference type="Proteomes" id="UP001142489">
    <property type="component" value="Unassembled WGS sequence"/>
</dbReference>
<keyword evidence="7" id="KW-0735">Signal-anchor</keyword>
<comment type="PTM">
    <text evidence="15">Stearoylated.</text>
</comment>
<comment type="function">
    <text evidence="15">Cellular uptake of iron occurs via receptor-mediated endocytosis of ligand-occupied transferrin receptor into specialized endosomes. Endosomal acidification leads to iron release. The apotransferrin-receptor complex is then recycled to the cell surface with a return to neutral pH and the concomitant loss of affinity of apotransferrin for its receptor. Transferrin receptor is necessary for development of erythrocytes and the nervous system. Acts as a lipid sensor that regulates mitochondrial fusion by regulating activation of the JNK pathway.</text>
</comment>
<dbReference type="FunFam" id="3.50.30.30:FF:000010">
    <property type="entry name" value="Transferrin receptor protein 1"/>
    <property type="match status" value="1"/>
</dbReference>
<keyword evidence="20" id="KW-1185">Reference proteome</keyword>
<dbReference type="GO" id="GO:0031623">
    <property type="term" value="P:receptor internalization"/>
    <property type="evidence" value="ECO:0007669"/>
    <property type="project" value="UniProtKB-UniRule"/>
</dbReference>
<dbReference type="FunFam" id="3.40.630.10:FF:000065">
    <property type="entry name" value="Transferrin receptor 1b"/>
    <property type="match status" value="1"/>
</dbReference>
<reference evidence="19" key="1">
    <citation type="journal article" date="2023" name="DNA Res.">
        <title>Chromosome-level genome assembly of Phrynocephalus forsythii using third-generation DNA sequencing and Hi-C analysis.</title>
        <authorList>
            <person name="Qi Y."/>
            <person name="Zhao W."/>
            <person name="Zhao Y."/>
            <person name="Niu C."/>
            <person name="Cao S."/>
            <person name="Zhang Y."/>
        </authorList>
    </citation>
    <scope>NUCLEOTIDE SEQUENCE</scope>
    <source>
        <tissue evidence="19">Muscle</tissue>
    </source>
</reference>
<evidence type="ECO:0000256" key="15">
    <source>
        <dbReference type="RuleBase" id="RU367157"/>
    </source>
</evidence>
<dbReference type="FunFam" id="1.20.930.40:FF:000002">
    <property type="entry name" value="Transferrin receptor protein 1"/>
    <property type="match status" value="1"/>
</dbReference>
<accession>A0A9Q0XRS8</accession>
<dbReference type="GO" id="GO:0006879">
    <property type="term" value="P:intracellular iron ion homeostasis"/>
    <property type="evidence" value="ECO:0007669"/>
    <property type="project" value="UniProtKB-UniRule"/>
</dbReference>
<dbReference type="Gene3D" id="3.40.630.10">
    <property type="entry name" value="Zn peptidases"/>
    <property type="match status" value="1"/>
</dbReference>
<dbReference type="PANTHER" id="PTHR10404:SF26">
    <property type="entry name" value="TRANSFERRIN RECEPTOR PROTEIN 1"/>
    <property type="match status" value="1"/>
</dbReference>